<protein>
    <recommendedName>
        <fullName evidence="6">Fatty acid hydroxylase domain-containing protein</fullName>
    </recommendedName>
</protein>
<dbReference type="GO" id="GO:0008610">
    <property type="term" value="P:lipid biosynthetic process"/>
    <property type="evidence" value="ECO:0007669"/>
    <property type="project" value="InterPro"/>
</dbReference>
<dbReference type="PANTHER" id="PTHR11863">
    <property type="entry name" value="STEROL DESATURASE"/>
    <property type="match status" value="1"/>
</dbReference>
<organism evidence="7 8">
    <name type="scientific">Hyphomonas chukchiensis</name>
    <dbReference type="NCBI Taxonomy" id="1280947"/>
    <lineage>
        <taxon>Bacteria</taxon>
        <taxon>Pseudomonadati</taxon>
        <taxon>Pseudomonadota</taxon>
        <taxon>Alphaproteobacteria</taxon>
        <taxon>Hyphomonadales</taxon>
        <taxon>Hyphomonadaceae</taxon>
        <taxon>Hyphomonas</taxon>
    </lineage>
</organism>
<dbReference type="STRING" id="1280947.HY30_08390"/>
<feature type="transmembrane region" description="Helical" evidence="5">
    <location>
        <begin position="105"/>
        <end position="126"/>
    </location>
</feature>
<sequence>MLSVFKRLYAPTFFLGFLAAALTLVETGGSRLWLPALVVVAIFASYLAERIAPYEPVWNKPDKDRVRDICHAVVNEGTIIVLVVLLPVFAAIIPWAPLWPSNLPLWADVALSIIMLDTGITLVHFASHRVNLLWRFHAVHHSVKRMYGFNGLLKHPVHQTLEIMGGTLPWLLLGIPTEVAAIATFAVAVQLLLQHSNVDMNIGPLKYVWAVAPVHRHHHVASAQDGDVNFGLSHTLGFPAWHGALLIERRGTCRCNRDRWSARLSSRLCRSIHRTISQSTNTELNIPL</sequence>
<feature type="domain" description="Fatty acid hydroxylase" evidence="6">
    <location>
        <begin position="110"/>
        <end position="234"/>
    </location>
</feature>
<evidence type="ECO:0000313" key="7">
    <source>
        <dbReference type="EMBL" id="KCZ55172.1"/>
    </source>
</evidence>
<evidence type="ECO:0000256" key="4">
    <source>
        <dbReference type="ARBA" id="ARBA00023136"/>
    </source>
</evidence>
<comment type="caution">
    <text evidence="7">The sequence shown here is derived from an EMBL/GenBank/DDBJ whole genome shotgun (WGS) entry which is preliminary data.</text>
</comment>
<feature type="transmembrane region" description="Helical" evidence="5">
    <location>
        <begin position="69"/>
        <end position="93"/>
    </location>
</feature>
<evidence type="ECO:0000259" key="6">
    <source>
        <dbReference type="Pfam" id="PF04116"/>
    </source>
</evidence>
<dbReference type="InterPro" id="IPR050307">
    <property type="entry name" value="Sterol_Desaturase_Related"/>
</dbReference>
<evidence type="ECO:0000256" key="1">
    <source>
        <dbReference type="ARBA" id="ARBA00004370"/>
    </source>
</evidence>
<dbReference type="AlphaFoldDB" id="A0A062UA74"/>
<dbReference type="InterPro" id="IPR006694">
    <property type="entry name" value="Fatty_acid_hydroxylase"/>
</dbReference>
<feature type="transmembrane region" description="Helical" evidence="5">
    <location>
        <begin position="170"/>
        <end position="193"/>
    </location>
</feature>
<dbReference type="RefSeq" id="WP_206741495.1">
    <property type="nucleotide sequence ID" value="NZ_AWFG01000063.1"/>
</dbReference>
<dbReference type="eggNOG" id="COG3000">
    <property type="taxonomic scope" value="Bacteria"/>
</dbReference>
<feature type="transmembrane region" description="Helical" evidence="5">
    <location>
        <begin position="7"/>
        <end position="25"/>
    </location>
</feature>
<comment type="subcellular location">
    <subcellularLocation>
        <location evidence="1">Membrane</location>
    </subcellularLocation>
</comment>
<dbReference type="Proteomes" id="UP000027190">
    <property type="component" value="Unassembled WGS sequence"/>
</dbReference>
<keyword evidence="2 5" id="KW-0812">Transmembrane</keyword>
<dbReference type="GO" id="GO:0016020">
    <property type="term" value="C:membrane"/>
    <property type="evidence" value="ECO:0007669"/>
    <property type="project" value="UniProtKB-SubCell"/>
</dbReference>
<proteinExistence type="predicted"/>
<name>A0A062UA74_9PROT</name>
<dbReference type="EMBL" id="AWFG01000063">
    <property type="protein sequence ID" value="KCZ55172.1"/>
    <property type="molecule type" value="Genomic_DNA"/>
</dbReference>
<gene>
    <name evidence="7" type="ORF">HY30_08390</name>
</gene>
<dbReference type="Pfam" id="PF04116">
    <property type="entry name" value="FA_hydroxylase"/>
    <property type="match status" value="1"/>
</dbReference>
<evidence type="ECO:0000256" key="5">
    <source>
        <dbReference type="SAM" id="Phobius"/>
    </source>
</evidence>
<reference evidence="7 8" key="1">
    <citation type="journal article" date="2014" name="Antonie Van Leeuwenhoek">
        <title>Hyphomonas beringensis sp. nov. and Hyphomonas chukchiensis sp. nov., isolated from surface seawater of the Bering Sea and Chukchi Sea.</title>
        <authorList>
            <person name="Li C."/>
            <person name="Lai Q."/>
            <person name="Li G."/>
            <person name="Dong C."/>
            <person name="Wang J."/>
            <person name="Liao Y."/>
            <person name="Shao Z."/>
        </authorList>
    </citation>
    <scope>NUCLEOTIDE SEQUENCE [LARGE SCALE GENOMIC DNA]</scope>
    <source>
        <strain evidence="7 8">BH-BN04-4</strain>
    </source>
</reference>
<keyword evidence="4 5" id="KW-0472">Membrane</keyword>
<keyword evidence="8" id="KW-1185">Reference proteome</keyword>
<keyword evidence="3 5" id="KW-1133">Transmembrane helix</keyword>
<dbReference type="GO" id="GO:0016491">
    <property type="term" value="F:oxidoreductase activity"/>
    <property type="evidence" value="ECO:0007669"/>
    <property type="project" value="InterPro"/>
</dbReference>
<evidence type="ECO:0000313" key="8">
    <source>
        <dbReference type="Proteomes" id="UP000027190"/>
    </source>
</evidence>
<evidence type="ECO:0000256" key="2">
    <source>
        <dbReference type="ARBA" id="ARBA00022692"/>
    </source>
</evidence>
<accession>A0A062UA74</accession>
<feature type="transmembrane region" description="Helical" evidence="5">
    <location>
        <begin position="31"/>
        <end position="48"/>
    </location>
</feature>
<dbReference type="GO" id="GO:0005506">
    <property type="term" value="F:iron ion binding"/>
    <property type="evidence" value="ECO:0007669"/>
    <property type="project" value="InterPro"/>
</dbReference>
<evidence type="ECO:0000256" key="3">
    <source>
        <dbReference type="ARBA" id="ARBA00022989"/>
    </source>
</evidence>